<gene>
    <name evidence="1" type="ORF">JOC48_003992</name>
</gene>
<reference evidence="1 2" key="1">
    <citation type="submission" date="2021-01" db="EMBL/GenBank/DDBJ databases">
        <title>Genomic Encyclopedia of Type Strains, Phase IV (KMG-IV): sequencing the most valuable type-strain genomes for metagenomic binning, comparative biology and taxonomic classification.</title>
        <authorList>
            <person name="Goeker M."/>
        </authorList>
    </citation>
    <scope>NUCLEOTIDE SEQUENCE [LARGE SCALE GENOMIC DNA]</scope>
    <source>
        <strain evidence="1 2">DSM 23711</strain>
    </source>
</reference>
<comment type="caution">
    <text evidence="1">The sequence shown here is derived from an EMBL/GenBank/DDBJ whole genome shotgun (WGS) entry which is preliminary data.</text>
</comment>
<keyword evidence="2" id="KW-1185">Reference proteome</keyword>
<evidence type="ECO:0000313" key="2">
    <source>
        <dbReference type="Proteomes" id="UP001296943"/>
    </source>
</evidence>
<protein>
    <submittedName>
        <fullName evidence="1">Uncharacterized protein</fullName>
    </submittedName>
</protein>
<accession>A0ABS2N5W4</accession>
<evidence type="ECO:0000313" key="1">
    <source>
        <dbReference type="EMBL" id="MBM7573428.1"/>
    </source>
</evidence>
<sequence>MMEFRNENGAKVNQNGDMIEFPERIQAKVNQPHALSMVNHRGGRTK</sequence>
<proteinExistence type="predicted"/>
<dbReference type="Proteomes" id="UP001296943">
    <property type="component" value="Unassembled WGS sequence"/>
</dbReference>
<dbReference type="EMBL" id="JAFBDR010000033">
    <property type="protein sequence ID" value="MBM7573428.1"/>
    <property type="molecule type" value="Genomic_DNA"/>
</dbReference>
<name>A0ABS2N5W4_9BACI</name>
<organism evidence="1 2">
    <name type="scientific">Aquibacillus albus</name>
    <dbReference type="NCBI Taxonomy" id="1168171"/>
    <lineage>
        <taxon>Bacteria</taxon>
        <taxon>Bacillati</taxon>
        <taxon>Bacillota</taxon>
        <taxon>Bacilli</taxon>
        <taxon>Bacillales</taxon>
        <taxon>Bacillaceae</taxon>
        <taxon>Aquibacillus</taxon>
    </lineage>
</organism>